<dbReference type="InterPro" id="IPR011856">
    <property type="entry name" value="tRNA_endonuc-like_dom_sf"/>
</dbReference>
<dbReference type="Gene3D" id="3.40.1350.10">
    <property type="match status" value="1"/>
</dbReference>
<dbReference type="InterPro" id="IPR011335">
    <property type="entry name" value="Restrct_endonuc-II-like"/>
</dbReference>
<reference evidence="3" key="1">
    <citation type="thesis" date="2015" institute="Rutgers" country="The State University of New Jersey, 14 College Farm Rd., New Brunswick, NJ, USA">
        <title>Ammonia toxicity in bacteria and its implications for treatment of and resource recovery from highly nitrogenous organic wastes.</title>
        <authorList>
            <person name="Luther A.K."/>
        </authorList>
    </citation>
    <scope>NUCLEOTIDE SEQUENCE</scope>
    <source>
        <strain evidence="3">RT-10B</strain>
    </source>
</reference>
<dbReference type="Proteomes" id="UP000241434">
    <property type="component" value="Unassembled WGS sequence"/>
</dbReference>
<dbReference type="EMBL" id="JYGE01000003">
    <property type="protein sequence ID" value="PSJ31738.1"/>
    <property type="molecule type" value="Genomic_DNA"/>
</dbReference>
<evidence type="ECO:0000313" key="4">
    <source>
        <dbReference type="Proteomes" id="UP000241434"/>
    </source>
</evidence>
<dbReference type="SUPFAM" id="SSF52980">
    <property type="entry name" value="Restriction endonuclease-like"/>
    <property type="match status" value="1"/>
</dbReference>
<comment type="similarity">
    <text evidence="1 2">Belongs to the UPF0102 family.</text>
</comment>
<dbReference type="GO" id="GO:0003676">
    <property type="term" value="F:nucleic acid binding"/>
    <property type="evidence" value="ECO:0007669"/>
    <property type="project" value="InterPro"/>
</dbReference>
<accession>A0A2P7Q193</accession>
<dbReference type="HAMAP" id="MF_00048">
    <property type="entry name" value="UPF0102"/>
    <property type="match status" value="1"/>
</dbReference>
<dbReference type="Pfam" id="PF02021">
    <property type="entry name" value="UPF0102"/>
    <property type="match status" value="1"/>
</dbReference>
<dbReference type="AlphaFoldDB" id="A0A2P7Q193"/>
<proteinExistence type="inferred from homology"/>
<evidence type="ECO:0000256" key="2">
    <source>
        <dbReference type="HAMAP-Rule" id="MF_00048"/>
    </source>
</evidence>
<organism evidence="3 4">
    <name type="scientific">Peptostreptococcus russellii</name>
    <dbReference type="NCBI Taxonomy" id="215200"/>
    <lineage>
        <taxon>Bacteria</taxon>
        <taxon>Bacillati</taxon>
        <taxon>Bacillota</taxon>
        <taxon>Clostridia</taxon>
        <taxon>Peptostreptococcales</taxon>
        <taxon>Peptostreptococcaceae</taxon>
        <taxon>Peptostreptococcus</taxon>
    </lineage>
</organism>
<dbReference type="PANTHER" id="PTHR34039:SF1">
    <property type="entry name" value="UPF0102 PROTEIN YRAN"/>
    <property type="match status" value="1"/>
</dbReference>
<keyword evidence="4" id="KW-1185">Reference proteome</keyword>
<protein>
    <recommendedName>
        <fullName evidence="2">UPF0102 protein UF10_03670</fullName>
    </recommendedName>
</protein>
<dbReference type="NCBIfam" id="TIGR00252">
    <property type="entry name" value="YraN family protein"/>
    <property type="match status" value="1"/>
</dbReference>
<comment type="caution">
    <text evidence="3">The sequence shown here is derived from an EMBL/GenBank/DDBJ whole genome shotgun (WGS) entry which is preliminary data.</text>
</comment>
<dbReference type="CDD" id="cd20736">
    <property type="entry name" value="PoNe_Nuclease"/>
    <property type="match status" value="1"/>
</dbReference>
<dbReference type="RefSeq" id="WP_106776478.1">
    <property type="nucleotide sequence ID" value="NZ_JYGE01000003.1"/>
</dbReference>
<dbReference type="InterPro" id="IPR003509">
    <property type="entry name" value="UPF0102_YraN-like"/>
</dbReference>
<dbReference type="NCBIfam" id="NF009150">
    <property type="entry name" value="PRK12497.1-3"/>
    <property type="match status" value="1"/>
</dbReference>
<dbReference type="PANTHER" id="PTHR34039">
    <property type="entry name" value="UPF0102 PROTEIN YRAN"/>
    <property type="match status" value="1"/>
</dbReference>
<dbReference type="OrthoDB" id="9802516at2"/>
<sequence length="117" mass="14079">MNDYEIGMLGEDAVECYLDKISCNILERNFRTRRGEIDIIFEESGYLVFGEVKTRRNAKYGRPLESVDYKKRLKIINTAKEYIFKQGLRDVNIRFDVFEVFFYERKIRHIRNAFFSV</sequence>
<evidence type="ECO:0000313" key="3">
    <source>
        <dbReference type="EMBL" id="PSJ31738.1"/>
    </source>
</evidence>
<evidence type="ECO:0000256" key="1">
    <source>
        <dbReference type="ARBA" id="ARBA00006738"/>
    </source>
</evidence>
<gene>
    <name evidence="3" type="ORF">UF10_03670</name>
</gene>
<name>A0A2P7Q193_9FIRM</name>